<dbReference type="Proteomes" id="UP001180536">
    <property type="component" value="Unassembled WGS sequence"/>
</dbReference>
<dbReference type="Gene3D" id="2.60.40.1120">
    <property type="entry name" value="Carboxypeptidase-like, regulatory domain"/>
    <property type="match status" value="1"/>
</dbReference>
<comment type="caution">
    <text evidence="3">The sequence shown here is derived from an EMBL/GenBank/DDBJ whole genome shotgun (WGS) entry which is preliminary data.</text>
</comment>
<name>A0ABU1Z7K8_9BURK</name>
<evidence type="ECO:0000313" key="4">
    <source>
        <dbReference type="Proteomes" id="UP001180536"/>
    </source>
</evidence>
<feature type="signal peptide" evidence="1">
    <location>
        <begin position="1"/>
        <end position="20"/>
    </location>
</feature>
<dbReference type="Pfam" id="PF14321">
    <property type="entry name" value="DUF4382"/>
    <property type="match status" value="1"/>
</dbReference>
<protein>
    <recommendedName>
        <fullName evidence="2">DUF4382 domain-containing protein</fullName>
    </recommendedName>
</protein>
<proteinExistence type="predicted"/>
<gene>
    <name evidence="3" type="ORF">J2X16_001304</name>
</gene>
<dbReference type="InterPro" id="IPR025491">
    <property type="entry name" value="DUF4382"/>
</dbReference>
<keyword evidence="1" id="KW-0732">Signal</keyword>
<dbReference type="InterPro" id="IPR013784">
    <property type="entry name" value="Carb-bd-like_fold"/>
</dbReference>
<feature type="chain" id="PRO_5045685371" description="DUF4382 domain-containing protein" evidence="1">
    <location>
        <begin position="21"/>
        <end position="401"/>
    </location>
</feature>
<organism evidence="3 4">
    <name type="scientific">Pelomonas aquatica</name>
    <dbReference type="NCBI Taxonomy" id="431058"/>
    <lineage>
        <taxon>Bacteria</taxon>
        <taxon>Pseudomonadati</taxon>
        <taxon>Pseudomonadota</taxon>
        <taxon>Betaproteobacteria</taxon>
        <taxon>Burkholderiales</taxon>
        <taxon>Sphaerotilaceae</taxon>
        <taxon>Roseateles</taxon>
    </lineage>
</organism>
<accession>A0ABU1Z7K8</accession>
<keyword evidence="4" id="KW-1185">Reference proteome</keyword>
<evidence type="ECO:0000256" key="1">
    <source>
        <dbReference type="SAM" id="SignalP"/>
    </source>
</evidence>
<dbReference type="RefSeq" id="WP_310342989.1">
    <property type="nucleotide sequence ID" value="NZ_JAVDXQ010000002.1"/>
</dbReference>
<evidence type="ECO:0000259" key="2">
    <source>
        <dbReference type="Pfam" id="PF14321"/>
    </source>
</evidence>
<sequence>MSRTSHRAALHFGVPALVAAALTACGGGGGDPGVPINTMGTLRVSLTDAPACGFDHVYVTVEKVRVHSNASAESNDAGWTDITLATPQRIDLLSLSNGAMTTLGQAQLPAGTYQQLRLVLLANTAANPLANSVVVTGGGEQAVDTPSAMQSGLKLNAGMTVESSKVADFAIDFDACKSFVRAGNSGKVLLKPVLALIPLISDAGQRVTGYVDPALANGGATVSVQAAGVPVRATPTDATGKFVLYPVPAGTYDLVVTANGRANAVVTSVPVTTTAYTNIGSDAVRLVPPASPASALVSGTVKLAGSTANTEGSVRALQTLTGGPTVEVGYANADSVSGAYSVRLPLAAPVATPYVANATAFAWTGVPADAAKYRFEARAVGATPKTQDLTLTGDALLDFSF</sequence>
<dbReference type="SUPFAM" id="SSF49452">
    <property type="entry name" value="Starch-binding domain-like"/>
    <property type="match status" value="1"/>
</dbReference>
<feature type="domain" description="DUF4382" evidence="2">
    <location>
        <begin position="40"/>
        <end position="192"/>
    </location>
</feature>
<evidence type="ECO:0000313" key="3">
    <source>
        <dbReference type="EMBL" id="MDR7295965.1"/>
    </source>
</evidence>
<dbReference type="PROSITE" id="PS51257">
    <property type="entry name" value="PROKAR_LIPOPROTEIN"/>
    <property type="match status" value="1"/>
</dbReference>
<reference evidence="3 4" key="1">
    <citation type="submission" date="2023-07" db="EMBL/GenBank/DDBJ databases">
        <title>Sorghum-associated microbial communities from plants grown in Nebraska, USA.</title>
        <authorList>
            <person name="Schachtman D."/>
        </authorList>
    </citation>
    <scope>NUCLEOTIDE SEQUENCE [LARGE SCALE GENOMIC DNA]</scope>
    <source>
        <strain evidence="3 4">BE310</strain>
    </source>
</reference>
<dbReference type="EMBL" id="JAVDXQ010000002">
    <property type="protein sequence ID" value="MDR7295965.1"/>
    <property type="molecule type" value="Genomic_DNA"/>
</dbReference>